<dbReference type="Gene3D" id="3.40.50.300">
    <property type="entry name" value="P-loop containing nucleotide triphosphate hydrolases"/>
    <property type="match status" value="1"/>
</dbReference>
<dbReference type="Pfam" id="PF00270">
    <property type="entry name" value="DEAD"/>
    <property type="match status" value="1"/>
</dbReference>
<feature type="non-terminal residue" evidence="2">
    <location>
        <position position="1076"/>
    </location>
</feature>
<dbReference type="Gene3D" id="1.10.150.50">
    <property type="entry name" value="Transcription Factor, Ets-1"/>
    <property type="match status" value="1"/>
</dbReference>
<dbReference type="InterPro" id="IPR013761">
    <property type="entry name" value="SAM/pointed_sf"/>
</dbReference>
<organism evidence="2 3">
    <name type="scientific">Symbiodinium pilosum</name>
    <name type="common">Dinoflagellate</name>
    <dbReference type="NCBI Taxonomy" id="2952"/>
    <lineage>
        <taxon>Eukaryota</taxon>
        <taxon>Sar</taxon>
        <taxon>Alveolata</taxon>
        <taxon>Dinophyceae</taxon>
        <taxon>Suessiales</taxon>
        <taxon>Symbiodiniaceae</taxon>
        <taxon>Symbiodinium</taxon>
    </lineage>
</organism>
<dbReference type="PROSITE" id="PS51192">
    <property type="entry name" value="HELICASE_ATP_BIND_1"/>
    <property type="match status" value="1"/>
</dbReference>
<name>A0A812N8V2_SYMPI</name>
<feature type="non-terminal residue" evidence="2">
    <location>
        <position position="1"/>
    </location>
</feature>
<dbReference type="InterPro" id="IPR052980">
    <property type="entry name" value="Crinkler_effector"/>
</dbReference>
<dbReference type="InterPro" id="IPR027417">
    <property type="entry name" value="P-loop_NTPase"/>
</dbReference>
<feature type="domain" description="Helicase ATP-binding" evidence="1">
    <location>
        <begin position="527"/>
        <end position="599"/>
    </location>
</feature>
<accession>A0A812N8V2</accession>
<evidence type="ECO:0000313" key="2">
    <source>
        <dbReference type="EMBL" id="CAE7285103.1"/>
    </source>
</evidence>
<dbReference type="InterPro" id="IPR000629">
    <property type="entry name" value="RNA-helicase_DEAD-box_CS"/>
</dbReference>
<sequence length="1076" mass="120213">DNYADEAPEIAGILKSQKVKGTALLELTSGDMKEMGIAMGPRKVLAKRIAALSAPPTAASGFQVGASAEREWRGADDPAATEFIRELAEATPQDLGKGVQVFDLTKTLPVKPYGQSGPKLLTRNTTRRAWKATFELMKAGTERVAMLGVPGIGKSRNLALGLWHLVTGKGLDGIRQPEAIVFEARQSSTVFLFTKGQGGQWKGERQSLPWHAAACPYLKDSNNWYLVDAFKTATPTFMLGAKTVLACSPERDHYSKFIKDGGCCVFFESWSKSELQVARDHLQISVDMLSRYDQIGGNLRALLSAEPDFKKYVKDQESEAMDWQHLQPAFRGSLDNQGKKLLTRLFTYISKDAREYEVDFCCAGAAALVANAHYDKLVKLWRGQDEPARYWFQKFVGPLLTFPWFPKQFAAWTITNKGSAERASWQRERCDDLTIAENLQLVECDSTAIFEERWRQAVREGTPSKQVLSSPAGYPGIDYLLEFNHGIQVTTSGKHNLAQEFRQKLKTMFNGTRHSFTLTFFITGDPERFAPVGGDFSARMNMSGPQLLVATPGRLNDLLEPPPGLSVAVDVKSVRYLVLDEADRMLDMGFEPQIRRIIAGLPQAEWLQRTAGEIKEFEVEQAAAQRMEDEEVTAAMLSCFIVDNADDPNATEFIRELAKATPQDLGEGVQVFHLMKTLPVEPYGSFKLMQGGIKRVAMLGVPGIGKSRNLALGLWHGVTGWELDGIRQPEAIVYEPRESSTVFLFTKGQGGQWKAQSQSLHTWDSAACPYLKHPKNWYLVDAFETATLTFKLGAKTWLACTLDRKHYSNLVKDGGQCGSALRTFRADERIYNDAVQLQRAEAEDFTTVTRAFEGDLNTFEEKKMPTRLFTYRSVDGISRNVSVCSPGAAALLVEEHYDKLVPLWSNVAKPRSRYWLEDFVGPLLTTFWPGTKRLAAFEVLNAATAKKPNWNRSQGKGVEVKEGLQVLECDTEQIFDDRWQKAVKKGSLKGRVLHSSENCPGIDYLLEFNHGICVTSSLKHDIAKAFHEKLEETFNNTEARHNCTEESRGFTLTFLTTGDPQQFTPSRGDFSALMDM</sequence>
<comment type="caution">
    <text evidence="2">The sequence shown here is derived from an EMBL/GenBank/DDBJ whole genome shotgun (WGS) entry which is preliminary data.</text>
</comment>
<evidence type="ECO:0000313" key="3">
    <source>
        <dbReference type="Proteomes" id="UP000649617"/>
    </source>
</evidence>
<dbReference type="PANTHER" id="PTHR33129:SF1">
    <property type="entry name" value="ATP-BINDING PROTEIN"/>
    <property type="match status" value="1"/>
</dbReference>
<dbReference type="InterPro" id="IPR014001">
    <property type="entry name" value="Helicase_ATP-bd"/>
</dbReference>
<dbReference type="GO" id="GO:0003676">
    <property type="term" value="F:nucleic acid binding"/>
    <property type="evidence" value="ECO:0007669"/>
    <property type="project" value="InterPro"/>
</dbReference>
<evidence type="ECO:0000259" key="1">
    <source>
        <dbReference type="PROSITE" id="PS51192"/>
    </source>
</evidence>
<dbReference type="SUPFAM" id="SSF52540">
    <property type="entry name" value="P-loop containing nucleoside triphosphate hydrolases"/>
    <property type="match status" value="1"/>
</dbReference>
<dbReference type="AlphaFoldDB" id="A0A812N8V2"/>
<dbReference type="EMBL" id="CAJNIZ010009617">
    <property type="protein sequence ID" value="CAE7285103.1"/>
    <property type="molecule type" value="Genomic_DNA"/>
</dbReference>
<protein>
    <submittedName>
        <fullName evidence="2">DED1 protein</fullName>
    </submittedName>
</protein>
<keyword evidence="3" id="KW-1185">Reference proteome</keyword>
<dbReference type="PROSITE" id="PS00039">
    <property type="entry name" value="DEAD_ATP_HELICASE"/>
    <property type="match status" value="1"/>
</dbReference>
<dbReference type="PANTHER" id="PTHR33129">
    <property type="entry name" value="PROTEIN KINASE DOMAIN-CONTAINING PROTEIN-RELATED"/>
    <property type="match status" value="1"/>
</dbReference>
<reference evidence="2" key="1">
    <citation type="submission" date="2021-02" db="EMBL/GenBank/DDBJ databases">
        <authorList>
            <person name="Dougan E. K."/>
            <person name="Rhodes N."/>
            <person name="Thang M."/>
            <person name="Chan C."/>
        </authorList>
    </citation>
    <scope>NUCLEOTIDE SEQUENCE</scope>
</reference>
<dbReference type="Proteomes" id="UP000649617">
    <property type="component" value="Unassembled WGS sequence"/>
</dbReference>
<dbReference type="GO" id="GO:0005524">
    <property type="term" value="F:ATP binding"/>
    <property type="evidence" value="ECO:0007669"/>
    <property type="project" value="InterPro"/>
</dbReference>
<proteinExistence type="predicted"/>
<dbReference type="InterPro" id="IPR011545">
    <property type="entry name" value="DEAD/DEAH_box_helicase_dom"/>
</dbReference>
<gene>
    <name evidence="2" type="primary">DED1</name>
    <name evidence="2" type="ORF">SPIL2461_LOCUS6399</name>
</gene>